<evidence type="ECO:0000313" key="3">
    <source>
        <dbReference type="EMBL" id="SLN54655.1"/>
    </source>
</evidence>
<dbReference type="Proteomes" id="UP000193827">
    <property type="component" value="Unassembled WGS sequence"/>
</dbReference>
<evidence type="ECO:0000256" key="1">
    <source>
        <dbReference type="SAM" id="SignalP"/>
    </source>
</evidence>
<protein>
    <recommendedName>
        <fullName evidence="2">DUF2147 domain-containing protein</fullName>
    </recommendedName>
</protein>
<feature type="chain" id="PRO_5012712231" description="DUF2147 domain-containing protein" evidence="1">
    <location>
        <begin position="21"/>
        <end position="129"/>
    </location>
</feature>
<dbReference type="EMBL" id="FWFL01000007">
    <property type="protein sequence ID" value="SLN54655.1"/>
    <property type="molecule type" value="Genomic_DNA"/>
</dbReference>
<gene>
    <name evidence="3" type="ORF">PEL8287_02927</name>
</gene>
<accession>A0A1Y5T318</accession>
<evidence type="ECO:0000313" key="4">
    <source>
        <dbReference type="Proteomes" id="UP000193827"/>
    </source>
</evidence>
<dbReference type="Gene3D" id="2.40.128.520">
    <property type="match status" value="1"/>
</dbReference>
<feature type="signal peptide" evidence="1">
    <location>
        <begin position="1"/>
        <end position="20"/>
    </location>
</feature>
<name>A0A1Y5T318_9RHOB</name>
<dbReference type="InterPro" id="IPR019223">
    <property type="entry name" value="DUF2147"/>
</dbReference>
<evidence type="ECO:0000259" key="2">
    <source>
        <dbReference type="Pfam" id="PF09917"/>
    </source>
</evidence>
<keyword evidence="4" id="KW-1185">Reference proteome</keyword>
<feature type="domain" description="DUF2147" evidence="2">
    <location>
        <begin position="25"/>
        <end position="127"/>
    </location>
</feature>
<organism evidence="3 4">
    <name type="scientific">Roseovarius litorisediminis</name>
    <dbReference type="NCBI Taxonomy" id="1312363"/>
    <lineage>
        <taxon>Bacteria</taxon>
        <taxon>Pseudomonadati</taxon>
        <taxon>Pseudomonadota</taxon>
        <taxon>Alphaproteobacteria</taxon>
        <taxon>Rhodobacterales</taxon>
        <taxon>Roseobacteraceae</taxon>
        <taxon>Roseovarius</taxon>
    </lineage>
</organism>
<sequence length="129" mass="13615">MKKLLVAAAALVIGAGAAMADPLEGLWRTAKDDHGDSGLIKVAPCGNQLCGKLIKSFDSSGKEKASTMIGRNIISETQHKGGGIYKGKVYAPDRDKTYSSKLRLSGDTLDVSGCVFGICRNGGTWKRVN</sequence>
<dbReference type="PANTHER" id="PTHR36919">
    <property type="entry name" value="BLR1215 PROTEIN"/>
    <property type="match status" value="1"/>
</dbReference>
<keyword evidence="1" id="KW-0732">Signal</keyword>
<dbReference type="OrthoDB" id="9811671at2"/>
<dbReference type="Pfam" id="PF09917">
    <property type="entry name" value="DUF2147"/>
    <property type="match status" value="1"/>
</dbReference>
<reference evidence="3 4" key="1">
    <citation type="submission" date="2017-03" db="EMBL/GenBank/DDBJ databases">
        <authorList>
            <person name="Afonso C.L."/>
            <person name="Miller P.J."/>
            <person name="Scott M.A."/>
            <person name="Spackman E."/>
            <person name="Goraichik I."/>
            <person name="Dimitrov K.M."/>
            <person name="Suarez D.L."/>
            <person name="Swayne D.E."/>
        </authorList>
    </citation>
    <scope>NUCLEOTIDE SEQUENCE [LARGE SCALE GENOMIC DNA]</scope>
    <source>
        <strain evidence="3 4">CECT 8287</strain>
    </source>
</reference>
<dbReference type="PANTHER" id="PTHR36919:SF2">
    <property type="entry name" value="BLL6627 PROTEIN"/>
    <property type="match status" value="1"/>
</dbReference>
<proteinExistence type="predicted"/>
<dbReference type="AlphaFoldDB" id="A0A1Y5T318"/>
<dbReference type="RefSeq" id="WP_085893144.1">
    <property type="nucleotide sequence ID" value="NZ_FWFL01000007.1"/>
</dbReference>